<dbReference type="Pfam" id="PF13710">
    <property type="entry name" value="ACT_5"/>
    <property type="match status" value="1"/>
</dbReference>
<dbReference type="RefSeq" id="WP_272132468.1">
    <property type="nucleotide sequence ID" value="NZ_JAQLOI010000001.1"/>
</dbReference>
<evidence type="ECO:0000313" key="2">
    <source>
        <dbReference type="Proteomes" id="UP001210678"/>
    </source>
</evidence>
<proteinExistence type="predicted"/>
<keyword evidence="1" id="KW-0808">Transferase</keyword>
<sequence length="89" mass="10396">MDRYLLTIEANDKPVLVERILRVVRHRGFTIKQILATQNHESKVAQIELVVDSDRPITLITNQVEKLWDVTNVHTSRLKKDEMLSAYKI</sequence>
<gene>
    <name evidence="1" type="primary">ilvM</name>
    <name evidence="1" type="ORF">PGX00_02040</name>
</gene>
<dbReference type="SUPFAM" id="SSF55021">
    <property type="entry name" value="ACT-like"/>
    <property type="match status" value="1"/>
</dbReference>
<organism evidence="1 2">
    <name type="scientific">Vibrio algarum</name>
    <dbReference type="NCBI Taxonomy" id="3020714"/>
    <lineage>
        <taxon>Bacteria</taxon>
        <taxon>Pseudomonadati</taxon>
        <taxon>Pseudomonadota</taxon>
        <taxon>Gammaproteobacteria</taxon>
        <taxon>Vibrionales</taxon>
        <taxon>Vibrionaceae</taxon>
        <taxon>Vibrio</taxon>
    </lineage>
</organism>
<dbReference type="GO" id="GO:0003984">
    <property type="term" value="F:acetolactate synthase activity"/>
    <property type="evidence" value="ECO:0007669"/>
    <property type="project" value="UniProtKB-EC"/>
</dbReference>
<reference evidence="1 2" key="1">
    <citation type="submission" date="2023-01" db="EMBL/GenBank/DDBJ databases">
        <title>Vibrio sp. KJ40-1 sp.nov, isolated from marine algae.</title>
        <authorList>
            <person name="Butt M."/>
            <person name="Kim J.M.J."/>
            <person name="Jeon C.O.C."/>
        </authorList>
    </citation>
    <scope>NUCLEOTIDE SEQUENCE [LARGE SCALE GENOMIC DNA]</scope>
    <source>
        <strain evidence="1 2">KJ40-1</strain>
    </source>
</reference>
<comment type="caution">
    <text evidence="1">The sequence shown here is derived from an EMBL/GenBank/DDBJ whole genome shotgun (WGS) entry which is preliminary data.</text>
</comment>
<dbReference type="InterPro" id="IPR045865">
    <property type="entry name" value="ACT-like_dom_sf"/>
</dbReference>
<dbReference type="Gene3D" id="3.30.70.260">
    <property type="match status" value="1"/>
</dbReference>
<dbReference type="NCBIfam" id="NF008362">
    <property type="entry name" value="PRK11152.1"/>
    <property type="match status" value="1"/>
</dbReference>
<name>A0ABT4YLZ7_9VIBR</name>
<dbReference type="EMBL" id="JAQLOI010000001">
    <property type="protein sequence ID" value="MDB1122574.1"/>
    <property type="molecule type" value="Genomic_DNA"/>
</dbReference>
<protein>
    <submittedName>
        <fullName evidence="1">Acetolactate synthase 2 small subunit</fullName>
        <ecNumber evidence="1">2.2.1.6</ecNumber>
    </submittedName>
</protein>
<accession>A0ABT4YLZ7</accession>
<dbReference type="Proteomes" id="UP001210678">
    <property type="component" value="Unassembled WGS sequence"/>
</dbReference>
<dbReference type="EC" id="2.2.1.6" evidence="1"/>
<evidence type="ECO:0000313" key="1">
    <source>
        <dbReference type="EMBL" id="MDB1122574.1"/>
    </source>
</evidence>
<keyword evidence="2" id="KW-1185">Reference proteome</keyword>